<dbReference type="GO" id="GO:0003677">
    <property type="term" value="F:DNA binding"/>
    <property type="evidence" value="ECO:0007669"/>
    <property type="project" value="TreeGrafter"/>
</dbReference>
<feature type="region of interest" description="Disordered" evidence="9">
    <location>
        <begin position="380"/>
        <end position="425"/>
    </location>
</feature>
<comment type="subcellular location">
    <subcellularLocation>
        <location evidence="1">Nucleus</location>
    </subcellularLocation>
</comment>
<dbReference type="PANTHER" id="PTHR15138">
    <property type="entry name" value="TRANSCRIPTION INITIATION FACTOR TFIID SUBUNIT 4"/>
    <property type="match status" value="1"/>
</dbReference>
<feature type="region of interest" description="Disordered" evidence="9">
    <location>
        <begin position="106"/>
        <end position="125"/>
    </location>
</feature>
<dbReference type="InterPro" id="IPR045144">
    <property type="entry name" value="TAF4"/>
</dbReference>
<keyword evidence="5" id="KW-0804">Transcription</keyword>
<feature type="region of interest" description="Disordered" evidence="9">
    <location>
        <begin position="1"/>
        <end position="22"/>
    </location>
</feature>
<sequence>MNNVKTESADTPQPLLTTATPAPQYQQWSQTQAIPIDPALQAQTQQAQAVQPIQQPQTAQATPTHTPQVPQTHTPTPAHFYPYQYTYYAPHAQHAQQPTVQATTLVPQRQPAPAAQAPAAQSGVDTTDVATLNDALGSAGVDLRAEEESLQRTSSPHSSYRMYADQSRKQPIKPSFNTHYLSQTMTEHAKQHKVTRIPEDSVNYMALALRARLQDLIADMISAARHRSNSQFDRAPSFYEGADEDSKVPMWSMLIRRDIGHQLRALERVEREEELRIRKERKERLDAASAQAAVLAAQSGASADADLDWEDGGARKKRKKDTVSARNMPADVGKKMSNAAANMAAGVGGKYAWMNAANAGAGPAKAKAAAAAAAAAAAPSPPATASAPSPVATPGGGWATRPFTSKKPESMTPAPAAQPQEPVDTRTLVKMKDAMFVIAKERGHGGGRGSARGWT</sequence>
<dbReference type="GO" id="GO:0003743">
    <property type="term" value="F:translation initiation factor activity"/>
    <property type="evidence" value="ECO:0007669"/>
    <property type="project" value="UniProtKB-KW"/>
</dbReference>
<feature type="domain" description="Transcription initiation factor TFIID component TAF4 C-terminal" evidence="10">
    <location>
        <begin position="132"/>
        <end position="442"/>
    </location>
</feature>
<evidence type="ECO:0000259" key="10">
    <source>
        <dbReference type="Pfam" id="PF05236"/>
    </source>
</evidence>
<comment type="function">
    <text evidence="7">Functions as a component of the DNA-binding general transcription factor complex TFIID. Binding of TFIID to a promoter (with or without TATA element) is the initial step in pre-initiation complex (PIC) formation. TFIID plays a key role in the regulation of gene expression by RNA polymerase II through different activities such as transcription activator interaction, core promoter recognition and selectivity, TFIIA and TFIIB interaction, chromatin modification (histone acetylation by TAF1), facilitation of DNA opening and initiation of transcription.</text>
</comment>
<gene>
    <name evidence="11" type="ORF">BD626DRAFT_478715</name>
</gene>
<dbReference type="Pfam" id="PF05236">
    <property type="entry name" value="TAF4"/>
    <property type="match status" value="1"/>
</dbReference>
<evidence type="ECO:0000256" key="6">
    <source>
        <dbReference type="ARBA" id="ARBA00023242"/>
    </source>
</evidence>
<dbReference type="AlphaFoldDB" id="A0A550CRI3"/>
<name>A0A550CRI3_9AGAR</name>
<evidence type="ECO:0000256" key="3">
    <source>
        <dbReference type="ARBA" id="ARBA00017306"/>
    </source>
</evidence>
<keyword evidence="11" id="KW-0648">Protein biosynthesis</keyword>
<evidence type="ECO:0000256" key="2">
    <source>
        <dbReference type="ARBA" id="ARBA00006178"/>
    </source>
</evidence>
<dbReference type="InterPro" id="IPR007900">
    <property type="entry name" value="TAF4_C"/>
</dbReference>
<comment type="caution">
    <text evidence="11">The sequence shown here is derived from an EMBL/GenBank/DDBJ whole genome shotgun (WGS) entry which is preliminary data.</text>
</comment>
<accession>A0A550CRI3</accession>
<dbReference type="Proteomes" id="UP000320762">
    <property type="component" value="Unassembled WGS sequence"/>
</dbReference>
<evidence type="ECO:0000313" key="12">
    <source>
        <dbReference type="Proteomes" id="UP000320762"/>
    </source>
</evidence>
<evidence type="ECO:0000256" key="5">
    <source>
        <dbReference type="ARBA" id="ARBA00023163"/>
    </source>
</evidence>
<evidence type="ECO:0000256" key="4">
    <source>
        <dbReference type="ARBA" id="ARBA00023015"/>
    </source>
</evidence>
<dbReference type="GO" id="GO:0016251">
    <property type="term" value="F:RNA polymerase II general transcription initiation factor activity"/>
    <property type="evidence" value="ECO:0007669"/>
    <property type="project" value="TreeGrafter"/>
</dbReference>
<feature type="compositionally biased region" description="Low complexity" evidence="9">
    <location>
        <begin position="380"/>
        <end position="393"/>
    </location>
</feature>
<dbReference type="PANTHER" id="PTHR15138:SF14">
    <property type="entry name" value="TRANSCRIPTION INITIATION FACTOR TFIID SUBUNIT 4"/>
    <property type="match status" value="1"/>
</dbReference>
<protein>
    <recommendedName>
        <fullName evidence="3">Transcription initiation factor TFIID subunit 4</fullName>
    </recommendedName>
    <alternativeName>
        <fullName evidence="8">TBP-associated factor 4</fullName>
    </alternativeName>
</protein>
<comment type="similarity">
    <text evidence="2">Belongs to the TAF4 family.</text>
</comment>
<keyword evidence="11" id="KW-0396">Initiation factor</keyword>
<dbReference type="GO" id="GO:0005669">
    <property type="term" value="C:transcription factor TFIID complex"/>
    <property type="evidence" value="ECO:0007669"/>
    <property type="project" value="InterPro"/>
</dbReference>
<feature type="region of interest" description="Disordered" evidence="9">
    <location>
        <begin position="305"/>
        <end position="330"/>
    </location>
</feature>
<keyword evidence="12" id="KW-1185">Reference proteome</keyword>
<feature type="compositionally biased region" description="Low complexity" evidence="9">
    <location>
        <begin position="11"/>
        <end position="22"/>
    </location>
</feature>
<reference evidence="11 12" key="1">
    <citation type="journal article" date="2019" name="New Phytol.">
        <title>Comparative genomics reveals unique wood-decay strategies and fruiting body development in the Schizophyllaceae.</title>
        <authorList>
            <person name="Almasi E."/>
            <person name="Sahu N."/>
            <person name="Krizsan K."/>
            <person name="Balint B."/>
            <person name="Kovacs G.M."/>
            <person name="Kiss B."/>
            <person name="Cseklye J."/>
            <person name="Drula E."/>
            <person name="Henrissat B."/>
            <person name="Nagy I."/>
            <person name="Chovatia M."/>
            <person name="Adam C."/>
            <person name="LaButti K."/>
            <person name="Lipzen A."/>
            <person name="Riley R."/>
            <person name="Grigoriev I.V."/>
            <person name="Nagy L.G."/>
        </authorList>
    </citation>
    <scope>NUCLEOTIDE SEQUENCE [LARGE SCALE GENOMIC DNA]</scope>
    <source>
        <strain evidence="11 12">NL-1724</strain>
    </source>
</reference>
<dbReference type="OrthoDB" id="21060at2759"/>
<evidence type="ECO:0000256" key="9">
    <source>
        <dbReference type="SAM" id="MobiDB-lite"/>
    </source>
</evidence>
<keyword evidence="6" id="KW-0539">Nucleus</keyword>
<keyword evidence="4" id="KW-0805">Transcription regulation</keyword>
<evidence type="ECO:0000256" key="7">
    <source>
        <dbReference type="ARBA" id="ARBA00025346"/>
    </source>
</evidence>
<dbReference type="EMBL" id="VDMD01000002">
    <property type="protein sequence ID" value="TRM67403.1"/>
    <property type="molecule type" value="Genomic_DNA"/>
</dbReference>
<proteinExistence type="inferred from homology"/>
<evidence type="ECO:0000313" key="11">
    <source>
        <dbReference type="EMBL" id="TRM67403.1"/>
    </source>
</evidence>
<feature type="compositionally biased region" description="Polar residues" evidence="9">
    <location>
        <begin position="1"/>
        <end position="10"/>
    </location>
</feature>
<feature type="region of interest" description="Disordered" evidence="9">
    <location>
        <begin position="52"/>
        <end position="77"/>
    </location>
</feature>
<dbReference type="CDD" id="cd08045">
    <property type="entry name" value="HFD_TAF4"/>
    <property type="match status" value="1"/>
</dbReference>
<dbReference type="GO" id="GO:0006367">
    <property type="term" value="P:transcription initiation at RNA polymerase II promoter"/>
    <property type="evidence" value="ECO:0007669"/>
    <property type="project" value="TreeGrafter"/>
</dbReference>
<evidence type="ECO:0000256" key="8">
    <source>
        <dbReference type="ARBA" id="ARBA00031747"/>
    </source>
</evidence>
<feature type="compositionally biased region" description="Low complexity" evidence="9">
    <location>
        <begin position="107"/>
        <end position="121"/>
    </location>
</feature>
<dbReference type="STRING" id="97359.A0A550CRI3"/>
<organism evidence="11 12">
    <name type="scientific">Schizophyllum amplum</name>
    <dbReference type="NCBI Taxonomy" id="97359"/>
    <lineage>
        <taxon>Eukaryota</taxon>
        <taxon>Fungi</taxon>
        <taxon>Dikarya</taxon>
        <taxon>Basidiomycota</taxon>
        <taxon>Agaricomycotina</taxon>
        <taxon>Agaricomycetes</taxon>
        <taxon>Agaricomycetidae</taxon>
        <taxon>Agaricales</taxon>
        <taxon>Schizophyllaceae</taxon>
        <taxon>Schizophyllum</taxon>
    </lineage>
</organism>
<evidence type="ECO:0000256" key="1">
    <source>
        <dbReference type="ARBA" id="ARBA00004123"/>
    </source>
</evidence>